<gene>
    <name evidence="8" type="ORF">DFP90_101532</name>
</gene>
<comment type="caution">
    <text evidence="8">The sequence shown here is derived from an EMBL/GenBank/DDBJ whole genome shotgun (WGS) entry which is preliminary data.</text>
</comment>
<dbReference type="AlphaFoldDB" id="A0A3D9HW72"/>
<feature type="domain" description="EamA" evidence="7">
    <location>
        <begin position="157"/>
        <end position="282"/>
    </location>
</feature>
<dbReference type="EMBL" id="QRDW01000001">
    <property type="protein sequence ID" value="RED53738.1"/>
    <property type="molecule type" value="Genomic_DNA"/>
</dbReference>
<dbReference type="InterPro" id="IPR000620">
    <property type="entry name" value="EamA_dom"/>
</dbReference>
<dbReference type="RefSeq" id="WP_218044553.1">
    <property type="nucleotide sequence ID" value="NZ_QRDW01000001.1"/>
</dbReference>
<sequence length="293" mass="31874">MAQMAEPEVESRSNIMKAAAWMAGTLLSFGAMAVGGRELAGEIPIFQTLLIRSLVGILVISCLIKLRDVALFRTHQPLRHLARNGFHYGGQYAWFYGIGVLPLAEVFAIEFTTPIWTALLAALFLGERLTPTRIIASLLGFTGIMMILRPGFEAISIGSMVVLGAALAFSASNTVTKMLVRTEAAATVIFYMTVMQAAFSLIPALTVWVPVEMHHWPWLVVVGVTAVSAHYCLSQALKVADAAVVLPFDFLRLPLIALIGFLFYQEAIDPFLAIGAGLIIIGNVNNIRAERKK</sequence>
<feature type="transmembrane region" description="Helical" evidence="6">
    <location>
        <begin position="215"/>
        <end position="233"/>
    </location>
</feature>
<feature type="transmembrane region" description="Helical" evidence="6">
    <location>
        <begin position="43"/>
        <end position="64"/>
    </location>
</feature>
<evidence type="ECO:0000313" key="8">
    <source>
        <dbReference type="EMBL" id="RED53738.1"/>
    </source>
</evidence>
<feature type="transmembrane region" description="Helical" evidence="6">
    <location>
        <begin position="188"/>
        <end position="209"/>
    </location>
</feature>
<evidence type="ECO:0000259" key="7">
    <source>
        <dbReference type="Pfam" id="PF00892"/>
    </source>
</evidence>
<evidence type="ECO:0000313" key="9">
    <source>
        <dbReference type="Proteomes" id="UP000256845"/>
    </source>
</evidence>
<dbReference type="Pfam" id="PF00892">
    <property type="entry name" value="EamA"/>
    <property type="match status" value="2"/>
</dbReference>
<evidence type="ECO:0000256" key="1">
    <source>
        <dbReference type="ARBA" id="ARBA00004141"/>
    </source>
</evidence>
<dbReference type="Gene3D" id="1.10.3730.20">
    <property type="match status" value="1"/>
</dbReference>
<comment type="subcellular location">
    <subcellularLocation>
        <location evidence="1">Membrane</location>
        <topology evidence="1">Multi-pass membrane protein</topology>
    </subcellularLocation>
</comment>
<feature type="domain" description="EamA" evidence="7">
    <location>
        <begin position="17"/>
        <end position="148"/>
    </location>
</feature>
<protein>
    <submittedName>
        <fullName evidence="8">Drug/metabolite transporter (DMT)-like permease</fullName>
    </submittedName>
</protein>
<evidence type="ECO:0000256" key="3">
    <source>
        <dbReference type="ARBA" id="ARBA00022692"/>
    </source>
</evidence>
<accession>A0A3D9HW72</accession>
<evidence type="ECO:0000256" key="2">
    <source>
        <dbReference type="ARBA" id="ARBA00009853"/>
    </source>
</evidence>
<dbReference type="InterPro" id="IPR037185">
    <property type="entry name" value="EmrE-like"/>
</dbReference>
<comment type="similarity">
    <text evidence="2">Belongs to the drug/metabolite transporter (DMT) superfamily. 10 TMS drug/metabolite exporter (DME) (TC 2.A.7.3) family.</text>
</comment>
<keyword evidence="9" id="KW-1185">Reference proteome</keyword>
<dbReference type="PANTHER" id="PTHR22911">
    <property type="entry name" value="ACYL-MALONYL CONDENSING ENZYME-RELATED"/>
    <property type="match status" value="1"/>
</dbReference>
<keyword evidence="3 6" id="KW-0812">Transmembrane</keyword>
<dbReference type="SUPFAM" id="SSF103481">
    <property type="entry name" value="Multidrug resistance efflux transporter EmrE"/>
    <property type="match status" value="2"/>
</dbReference>
<keyword evidence="5 6" id="KW-0472">Membrane</keyword>
<organism evidence="8 9">
    <name type="scientific">Aestuariispira insulae</name>
    <dbReference type="NCBI Taxonomy" id="1461337"/>
    <lineage>
        <taxon>Bacteria</taxon>
        <taxon>Pseudomonadati</taxon>
        <taxon>Pseudomonadota</taxon>
        <taxon>Alphaproteobacteria</taxon>
        <taxon>Rhodospirillales</taxon>
        <taxon>Kiloniellaceae</taxon>
        <taxon>Aestuariispira</taxon>
    </lineage>
</organism>
<evidence type="ECO:0000256" key="4">
    <source>
        <dbReference type="ARBA" id="ARBA00022989"/>
    </source>
</evidence>
<feature type="transmembrane region" description="Helical" evidence="6">
    <location>
        <begin position="270"/>
        <end position="287"/>
    </location>
</feature>
<proteinExistence type="inferred from homology"/>
<feature type="transmembrane region" description="Helical" evidence="6">
    <location>
        <begin position="245"/>
        <end position="264"/>
    </location>
</feature>
<name>A0A3D9HW72_9PROT</name>
<dbReference type="PANTHER" id="PTHR22911:SF6">
    <property type="entry name" value="SOLUTE CARRIER FAMILY 35 MEMBER G1"/>
    <property type="match status" value="1"/>
</dbReference>
<dbReference type="GO" id="GO:0016020">
    <property type="term" value="C:membrane"/>
    <property type="evidence" value="ECO:0007669"/>
    <property type="project" value="UniProtKB-SubCell"/>
</dbReference>
<dbReference type="Proteomes" id="UP000256845">
    <property type="component" value="Unassembled WGS sequence"/>
</dbReference>
<reference evidence="8 9" key="1">
    <citation type="submission" date="2018-07" db="EMBL/GenBank/DDBJ databases">
        <title>Genomic Encyclopedia of Type Strains, Phase III (KMG-III): the genomes of soil and plant-associated and newly described type strains.</title>
        <authorList>
            <person name="Whitman W."/>
        </authorList>
    </citation>
    <scope>NUCLEOTIDE SEQUENCE [LARGE SCALE GENOMIC DNA]</scope>
    <source>
        <strain evidence="8 9">CECT 8488</strain>
    </source>
</reference>
<evidence type="ECO:0000256" key="5">
    <source>
        <dbReference type="ARBA" id="ARBA00023136"/>
    </source>
</evidence>
<feature type="transmembrane region" description="Helical" evidence="6">
    <location>
        <begin position="154"/>
        <end position="176"/>
    </location>
</feature>
<keyword evidence="4 6" id="KW-1133">Transmembrane helix</keyword>
<evidence type="ECO:0000256" key="6">
    <source>
        <dbReference type="SAM" id="Phobius"/>
    </source>
</evidence>